<sequence length="182" mass="20121">MTLRNLPVVVLVCLLSACEPGAEGDGYTAETLSSRCLEVQSKYRDLDDLHKYTIKRTCASGANSCHFNEVSPPMHTVSLFWSMINMPCNSGVPDYTEYDVYCQSSADGGNDGVLVEPGDADQSYLMIRLRGDTRTTRLTMPLNNAALTPEEIYVFEAWINGLELGLSTPEDLIDYSKTICPF</sequence>
<name>A0A3B0YQJ5_9ZZZZ</name>
<dbReference type="AlphaFoldDB" id="A0A3B0YQJ5"/>
<dbReference type="EMBL" id="UOFI01000207">
    <property type="protein sequence ID" value="VAW70716.1"/>
    <property type="molecule type" value="Genomic_DNA"/>
</dbReference>
<dbReference type="PROSITE" id="PS51257">
    <property type="entry name" value="PROKAR_LIPOPROTEIN"/>
    <property type="match status" value="1"/>
</dbReference>
<evidence type="ECO:0008006" key="2">
    <source>
        <dbReference type="Google" id="ProtNLM"/>
    </source>
</evidence>
<proteinExistence type="predicted"/>
<reference evidence="1" key="1">
    <citation type="submission" date="2018-06" db="EMBL/GenBank/DDBJ databases">
        <authorList>
            <person name="Zhirakovskaya E."/>
        </authorList>
    </citation>
    <scope>NUCLEOTIDE SEQUENCE</scope>
</reference>
<organism evidence="1">
    <name type="scientific">hydrothermal vent metagenome</name>
    <dbReference type="NCBI Taxonomy" id="652676"/>
    <lineage>
        <taxon>unclassified sequences</taxon>
        <taxon>metagenomes</taxon>
        <taxon>ecological metagenomes</taxon>
    </lineage>
</organism>
<gene>
    <name evidence="1" type="ORF">MNBD_GAMMA09-2441</name>
</gene>
<accession>A0A3B0YQJ5</accession>
<protein>
    <recommendedName>
        <fullName evidence="2">Lipoprotein</fullName>
    </recommendedName>
</protein>
<evidence type="ECO:0000313" key="1">
    <source>
        <dbReference type="EMBL" id="VAW70716.1"/>
    </source>
</evidence>